<protein>
    <recommendedName>
        <fullName evidence="6 7">Large ribosomal subunit protein bL9</fullName>
    </recommendedName>
</protein>
<feature type="domain" description="Ribosomal protein L9" evidence="9">
    <location>
        <begin position="13"/>
        <end position="40"/>
    </location>
</feature>
<evidence type="ECO:0000256" key="5">
    <source>
        <dbReference type="ARBA" id="ARBA00023274"/>
    </source>
</evidence>
<dbReference type="GO" id="GO:0005840">
    <property type="term" value="C:ribosome"/>
    <property type="evidence" value="ECO:0007669"/>
    <property type="project" value="UniProtKB-KW"/>
</dbReference>
<dbReference type="PROSITE" id="PS00651">
    <property type="entry name" value="RIBOSOMAL_L9"/>
    <property type="match status" value="1"/>
</dbReference>
<dbReference type="GO" id="GO:0019843">
    <property type="term" value="F:rRNA binding"/>
    <property type="evidence" value="ECO:0007669"/>
    <property type="project" value="UniProtKB-UniRule"/>
</dbReference>
<dbReference type="Gene3D" id="3.10.430.100">
    <property type="entry name" value="Ribosomal protein L9, C-terminal domain"/>
    <property type="match status" value="1"/>
</dbReference>
<dbReference type="EMBL" id="DRNO01000272">
    <property type="protein sequence ID" value="HFC04019.1"/>
    <property type="molecule type" value="Genomic_DNA"/>
</dbReference>
<keyword evidence="8" id="KW-0175">Coiled coil</keyword>
<dbReference type="AlphaFoldDB" id="A0A7V2WMA0"/>
<name>A0A7V2WMA0_9BACT</name>
<evidence type="ECO:0000259" key="9">
    <source>
        <dbReference type="PROSITE" id="PS00651"/>
    </source>
</evidence>
<keyword evidence="3 7" id="KW-0694">RNA-binding</keyword>
<evidence type="ECO:0000256" key="6">
    <source>
        <dbReference type="ARBA" id="ARBA00035292"/>
    </source>
</evidence>
<dbReference type="Proteomes" id="UP000885722">
    <property type="component" value="Unassembled WGS sequence"/>
</dbReference>
<dbReference type="InterPro" id="IPR020069">
    <property type="entry name" value="Ribosomal_bL9_C"/>
</dbReference>
<comment type="similarity">
    <text evidence="1 7">Belongs to the bacterial ribosomal protein bL9 family.</text>
</comment>
<reference evidence="10" key="1">
    <citation type="journal article" date="2020" name="mSystems">
        <title>Genome- and Community-Level Interaction Insights into Carbon Utilization and Element Cycling Functions of Hydrothermarchaeota in Hydrothermal Sediment.</title>
        <authorList>
            <person name="Zhou Z."/>
            <person name="Liu Y."/>
            <person name="Xu W."/>
            <person name="Pan J."/>
            <person name="Luo Z.H."/>
            <person name="Li M."/>
        </authorList>
    </citation>
    <scope>NUCLEOTIDE SEQUENCE [LARGE SCALE GENOMIC DNA]</scope>
    <source>
        <strain evidence="10">HyVt-513</strain>
    </source>
</reference>
<dbReference type="Gene3D" id="3.40.5.10">
    <property type="entry name" value="Ribosomal protein L9, N-terminal domain"/>
    <property type="match status" value="1"/>
</dbReference>
<organism evidence="10">
    <name type="scientific">Nitratifractor salsuginis</name>
    <dbReference type="NCBI Taxonomy" id="269261"/>
    <lineage>
        <taxon>Bacteria</taxon>
        <taxon>Pseudomonadati</taxon>
        <taxon>Campylobacterota</taxon>
        <taxon>Epsilonproteobacteria</taxon>
        <taxon>Campylobacterales</taxon>
        <taxon>Sulfurovaceae</taxon>
        <taxon>Nitratifractor</taxon>
    </lineage>
</organism>
<dbReference type="InterPro" id="IPR000244">
    <property type="entry name" value="Ribosomal_bL9"/>
</dbReference>
<dbReference type="PANTHER" id="PTHR21368">
    <property type="entry name" value="50S RIBOSOMAL PROTEIN L9"/>
    <property type="match status" value="1"/>
</dbReference>
<evidence type="ECO:0000256" key="1">
    <source>
        <dbReference type="ARBA" id="ARBA00010605"/>
    </source>
</evidence>
<dbReference type="Pfam" id="PF01281">
    <property type="entry name" value="Ribosomal_L9_N"/>
    <property type="match status" value="1"/>
</dbReference>
<comment type="function">
    <text evidence="7">Binds to the 23S rRNA.</text>
</comment>
<accession>A0A7V2WMA0</accession>
<keyword evidence="2 7" id="KW-0699">rRNA-binding</keyword>
<comment type="caution">
    <text evidence="10">The sequence shown here is derived from an EMBL/GenBank/DDBJ whole genome shotgun (WGS) entry which is preliminary data.</text>
</comment>
<evidence type="ECO:0000256" key="3">
    <source>
        <dbReference type="ARBA" id="ARBA00022884"/>
    </source>
</evidence>
<gene>
    <name evidence="7 10" type="primary">rplI</name>
    <name evidence="10" type="ORF">ENJ74_04025</name>
</gene>
<dbReference type="NCBIfam" id="TIGR00158">
    <property type="entry name" value="L9"/>
    <property type="match status" value="1"/>
</dbReference>
<proteinExistence type="inferred from homology"/>
<evidence type="ECO:0000313" key="10">
    <source>
        <dbReference type="EMBL" id="HFC04019.1"/>
    </source>
</evidence>
<evidence type="ECO:0000256" key="7">
    <source>
        <dbReference type="HAMAP-Rule" id="MF_00503"/>
    </source>
</evidence>
<dbReference type="GO" id="GO:0006412">
    <property type="term" value="P:translation"/>
    <property type="evidence" value="ECO:0007669"/>
    <property type="project" value="UniProtKB-UniRule"/>
</dbReference>
<evidence type="ECO:0000256" key="8">
    <source>
        <dbReference type="SAM" id="Coils"/>
    </source>
</evidence>
<dbReference type="SUPFAM" id="SSF55658">
    <property type="entry name" value="L9 N-domain-like"/>
    <property type="match status" value="1"/>
</dbReference>
<evidence type="ECO:0000256" key="4">
    <source>
        <dbReference type="ARBA" id="ARBA00022980"/>
    </source>
</evidence>
<dbReference type="Pfam" id="PF03948">
    <property type="entry name" value="Ribosomal_L9_C"/>
    <property type="match status" value="1"/>
</dbReference>
<feature type="coiled-coil region" evidence="8">
    <location>
        <begin position="48"/>
        <end position="75"/>
    </location>
</feature>
<dbReference type="InterPro" id="IPR036935">
    <property type="entry name" value="Ribosomal_bL9_N_sf"/>
</dbReference>
<dbReference type="InterPro" id="IPR009027">
    <property type="entry name" value="Ribosomal_bL9/RNase_H1_N"/>
</dbReference>
<dbReference type="SUPFAM" id="SSF55653">
    <property type="entry name" value="Ribosomal protein L9 C-domain"/>
    <property type="match status" value="1"/>
</dbReference>
<dbReference type="InterPro" id="IPR020070">
    <property type="entry name" value="Ribosomal_bL9_N"/>
</dbReference>
<evidence type="ECO:0000256" key="2">
    <source>
        <dbReference type="ARBA" id="ARBA00022730"/>
    </source>
</evidence>
<keyword evidence="5 7" id="KW-0687">Ribonucleoprotein</keyword>
<dbReference type="HAMAP" id="MF_00503">
    <property type="entry name" value="Ribosomal_bL9"/>
    <property type="match status" value="1"/>
</dbReference>
<dbReference type="InterPro" id="IPR020594">
    <property type="entry name" value="Ribosomal_bL9_bac/chp"/>
</dbReference>
<dbReference type="GO" id="GO:1990904">
    <property type="term" value="C:ribonucleoprotein complex"/>
    <property type="evidence" value="ECO:0007669"/>
    <property type="project" value="UniProtKB-KW"/>
</dbReference>
<sequence>MKVLLIKDVKNVGKAGEIKEVKDGYGQNFLVAKGYAKIATPKVVEEWKAEQERRAAEEAAEIERLTAEKAKIEAARIRIEKPAAPIGIRGSVTNNDIAKAIKEQLGFEIDKHKIELKKPLKSEGLHTVEIKLGHGIHADAKVDVVAVEG</sequence>
<dbReference type="InterPro" id="IPR036791">
    <property type="entry name" value="Ribosomal_bL9_C_sf"/>
</dbReference>
<keyword evidence="4 7" id="KW-0689">Ribosomal protein</keyword>
<dbReference type="GO" id="GO:0003735">
    <property type="term" value="F:structural constituent of ribosome"/>
    <property type="evidence" value="ECO:0007669"/>
    <property type="project" value="InterPro"/>
</dbReference>